<dbReference type="EMBL" id="LSBJ02000006">
    <property type="protein sequence ID" value="OAQ63498.1"/>
    <property type="molecule type" value="Genomic_DNA"/>
</dbReference>
<evidence type="ECO:0000313" key="9">
    <source>
        <dbReference type="Proteomes" id="UP000078397"/>
    </source>
</evidence>
<dbReference type="RefSeq" id="XP_018141078.1">
    <property type="nucleotide sequence ID" value="XM_018288295.1"/>
</dbReference>
<dbReference type="Pfam" id="PF00753">
    <property type="entry name" value="Lactamase_B"/>
    <property type="match status" value="1"/>
</dbReference>
<dbReference type="GO" id="GO:0018909">
    <property type="term" value="P:dodecyl sulfate metabolic process"/>
    <property type="evidence" value="ECO:0007669"/>
    <property type="project" value="InterPro"/>
</dbReference>
<dbReference type="InterPro" id="IPR052195">
    <property type="entry name" value="Bact_Alkyl/Aryl-Sulfatase"/>
</dbReference>
<dbReference type="SUPFAM" id="SSF56281">
    <property type="entry name" value="Metallo-hydrolase/oxidoreductase"/>
    <property type="match status" value="1"/>
</dbReference>
<feature type="compositionally biased region" description="Polar residues" evidence="6">
    <location>
        <begin position="1"/>
        <end position="12"/>
    </location>
</feature>
<dbReference type="Gene3D" id="1.25.40.880">
    <property type="entry name" value="Alkyl sulfatase, dimerisation domain"/>
    <property type="match status" value="1"/>
</dbReference>
<dbReference type="InterPro" id="IPR036866">
    <property type="entry name" value="RibonucZ/Hydroxyglut_hydro"/>
</dbReference>
<dbReference type="Pfam" id="PF14864">
    <property type="entry name" value="Alkyl_sulf_C"/>
    <property type="match status" value="1"/>
</dbReference>
<dbReference type="SUPFAM" id="SSF55718">
    <property type="entry name" value="SCP-like"/>
    <property type="match status" value="1"/>
</dbReference>
<dbReference type="InterPro" id="IPR036527">
    <property type="entry name" value="SCP2_sterol-bd_dom_sf"/>
</dbReference>
<dbReference type="Pfam" id="PF14863">
    <property type="entry name" value="Alkyl_sulf_dimr"/>
    <property type="match status" value="1"/>
</dbReference>
<keyword evidence="3" id="KW-0378">Hydrolase</keyword>
<evidence type="ECO:0000259" key="7">
    <source>
        <dbReference type="SMART" id="SM00849"/>
    </source>
</evidence>
<protein>
    <submittedName>
        <fullName evidence="8">Beta-lactamase domain-containing protein</fullName>
    </submittedName>
</protein>
<proteinExistence type="inferred from homology"/>
<evidence type="ECO:0000256" key="5">
    <source>
        <dbReference type="ARBA" id="ARBA00033751"/>
    </source>
</evidence>
<keyword evidence="4" id="KW-0862">Zinc</keyword>
<dbReference type="GeneID" id="28852289"/>
<dbReference type="CDD" id="cd07710">
    <property type="entry name" value="arylsulfatase_Sdsa1-like_MBL-fold"/>
    <property type="match status" value="1"/>
</dbReference>
<dbReference type="Gene3D" id="3.30.1050.10">
    <property type="entry name" value="SCP2 sterol-binding domain"/>
    <property type="match status" value="1"/>
</dbReference>
<dbReference type="Proteomes" id="UP000078397">
    <property type="component" value="Unassembled WGS sequence"/>
</dbReference>
<evidence type="ECO:0000313" key="8">
    <source>
        <dbReference type="EMBL" id="OAQ63498.1"/>
    </source>
</evidence>
<comment type="caution">
    <text evidence="8">The sequence shown here is derived from an EMBL/GenBank/DDBJ whole genome shotgun (WGS) entry which is preliminary data.</text>
</comment>
<accession>A0A179FDR8</accession>
<dbReference type="PANTHER" id="PTHR43223:SF1">
    <property type="entry name" value="ALKYL_ARYL-SULFATASE BDS1"/>
    <property type="match status" value="1"/>
</dbReference>
<dbReference type="InterPro" id="IPR038536">
    <property type="entry name" value="Alkyl/aryl-sulf_dimr_sf"/>
</dbReference>
<keyword evidence="2" id="KW-0479">Metal-binding</keyword>
<comment type="cofactor">
    <cofactor evidence="1">
        <name>Zn(2+)</name>
        <dbReference type="ChEBI" id="CHEBI:29105"/>
    </cofactor>
</comment>
<dbReference type="InterPro" id="IPR029228">
    <property type="entry name" value="Alkyl_sulf_dimr"/>
</dbReference>
<dbReference type="FunFam" id="3.60.15.30:FF:000001">
    <property type="entry name" value="Alkyl/aryl-sulfatase BDS1"/>
    <property type="match status" value="1"/>
</dbReference>
<comment type="similarity">
    <text evidence="5">Belongs to the metallo-beta-lactamase superfamily. Type III sulfatase family.</text>
</comment>
<evidence type="ECO:0000256" key="2">
    <source>
        <dbReference type="ARBA" id="ARBA00022723"/>
    </source>
</evidence>
<keyword evidence="9" id="KW-1185">Reference proteome</keyword>
<dbReference type="GO" id="GO:0046983">
    <property type="term" value="F:protein dimerization activity"/>
    <property type="evidence" value="ECO:0007669"/>
    <property type="project" value="InterPro"/>
</dbReference>
<gene>
    <name evidence="8" type="ORF">VFPPC_09826</name>
</gene>
<dbReference type="OrthoDB" id="449487at2759"/>
<dbReference type="GO" id="GO:0018741">
    <property type="term" value="F:linear primary-alkylsulfatase activity"/>
    <property type="evidence" value="ECO:0007669"/>
    <property type="project" value="InterPro"/>
</dbReference>
<dbReference type="FunFam" id="1.25.40.880:FF:000001">
    <property type="entry name" value="SDS hydrolase SdsA1"/>
    <property type="match status" value="1"/>
</dbReference>
<feature type="region of interest" description="Disordered" evidence="6">
    <location>
        <begin position="1"/>
        <end position="22"/>
    </location>
</feature>
<organism evidence="8 9">
    <name type="scientific">Pochonia chlamydosporia 170</name>
    <dbReference type="NCBI Taxonomy" id="1380566"/>
    <lineage>
        <taxon>Eukaryota</taxon>
        <taxon>Fungi</taxon>
        <taxon>Dikarya</taxon>
        <taxon>Ascomycota</taxon>
        <taxon>Pezizomycotina</taxon>
        <taxon>Sordariomycetes</taxon>
        <taxon>Hypocreomycetidae</taxon>
        <taxon>Hypocreales</taxon>
        <taxon>Clavicipitaceae</taxon>
        <taxon>Pochonia</taxon>
    </lineage>
</organism>
<dbReference type="PANTHER" id="PTHR43223">
    <property type="entry name" value="ALKYL/ARYL-SULFATASE"/>
    <property type="match status" value="1"/>
</dbReference>
<dbReference type="KEGG" id="pchm:VFPPC_09826"/>
<dbReference type="GO" id="GO:0046872">
    <property type="term" value="F:metal ion binding"/>
    <property type="evidence" value="ECO:0007669"/>
    <property type="project" value="UniProtKB-KW"/>
</dbReference>
<dbReference type="InterPro" id="IPR001279">
    <property type="entry name" value="Metallo-B-lactamas"/>
</dbReference>
<dbReference type="AlphaFoldDB" id="A0A179FDR8"/>
<evidence type="ECO:0000256" key="1">
    <source>
        <dbReference type="ARBA" id="ARBA00001947"/>
    </source>
</evidence>
<dbReference type="Gene3D" id="3.60.15.30">
    <property type="entry name" value="Metallo-beta-lactamase domain"/>
    <property type="match status" value="1"/>
</dbReference>
<evidence type="ECO:0000256" key="4">
    <source>
        <dbReference type="ARBA" id="ARBA00022833"/>
    </source>
</evidence>
<feature type="domain" description="Metallo-beta-lactamase" evidence="7">
    <location>
        <begin position="102"/>
        <end position="325"/>
    </location>
</feature>
<dbReference type="InterPro" id="IPR044097">
    <property type="entry name" value="Bds1/SdsA1_MBL-fold"/>
</dbReference>
<dbReference type="InterPro" id="IPR029229">
    <property type="entry name" value="Alkyl_sulf_C"/>
</dbReference>
<evidence type="ECO:0000256" key="6">
    <source>
        <dbReference type="SAM" id="MobiDB-lite"/>
    </source>
</evidence>
<dbReference type="SMART" id="SM00849">
    <property type="entry name" value="Lactamase_B"/>
    <property type="match status" value="1"/>
</dbReference>
<name>A0A179FDR8_METCM</name>
<sequence>MESKTATQSVRDNNQRAREALPFSDQTDFQNATKGYIGKCKPNIINNAAGDVVWDNDAYNFLQLDDAPDTVNPSLWRQAKLCQLDGLFQVTDGIYQVRGLDLSNTTFIEGDEGLIIIDVLTCVETAAAALKLYREHRGKDRQIKAIIYTHCHADHFGGVKGFVTEEEVQQNDIKIMAPEGFLEHAIAENVFAGTAMSRRASYMYGAALPRGPKGQVSAGLGQSVPTGTVTLIAPNDDIKTTGEERVVDGVKMVFQMAPDTEAPAEMLIYFPQFKALCAAEDATHTFHNILTLRGAVVRDSHNWSKYITETIDLFGHKSDVVFASHHWPTWGTQNVVDFLSTQRDLYAYVHDQTLRFLNKGYTGPEIAEMITLPPALEEAWSARGYYGSLSHNVKAIYQRYMGWFDGNPAHLWEHPPVERAKRYVRLAGGADQVVFHAREAFEKGDFRWAAEILNHVVFADANNATAKALLADTYEQLGYGAENGTWRNFYISGAVELRSGKFGAPTTTASKDIAGQLTPEMLFDSLAIKIDGPKAWGEKLAIDVVLGDVDMRYRLWLSNGVLLYTTARQDGGADVTISGNKRQLCALAVLGLDPGALRRVGLEIDGDDAVLGRLGRLLDMGDANFNMVTP</sequence>
<evidence type="ECO:0000256" key="3">
    <source>
        <dbReference type="ARBA" id="ARBA00022801"/>
    </source>
</evidence>
<reference evidence="8 9" key="1">
    <citation type="journal article" date="2016" name="PLoS Pathog.">
        <title>Biosynthesis of antibiotic leucinostatins in bio-control fungus Purpureocillium lilacinum and their inhibition on phytophthora revealed by genome mining.</title>
        <authorList>
            <person name="Wang G."/>
            <person name="Liu Z."/>
            <person name="Lin R."/>
            <person name="Li E."/>
            <person name="Mao Z."/>
            <person name="Ling J."/>
            <person name="Yang Y."/>
            <person name="Yin W.B."/>
            <person name="Xie B."/>
        </authorList>
    </citation>
    <scope>NUCLEOTIDE SEQUENCE [LARGE SCALE GENOMIC DNA]</scope>
    <source>
        <strain evidence="8">170</strain>
    </source>
</reference>